<accession>A0A482JHX3</accession>
<evidence type="ECO:0000313" key="1">
    <source>
        <dbReference type="EMBL" id="QBP33381.1"/>
    </source>
</evidence>
<dbReference type="KEGG" id="vg:55012122"/>
<dbReference type="GeneID" id="55012122"/>
<organism evidence="1 2">
    <name type="scientific">Gordonia phage BrutonGaster</name>
    <dbReference type="NCBI Taxonomy" id="2530116"/>
    <lineage>
        <taxon>Viruses</taxon>
        <taxon>Duplodnaviria</taxon>
        <taxon>Heunggongvirae</taxon>
        <taxon>Uroviricota</taxon>
        <taxon>Caudoviricetes</taxon>
        <taxon>Oneupvirus</taxon>
        <taxon>Oneupvirus brutongaster</taxon>
    </lineage>
</organism>
<dbReference type="EMBL" id="MK524501">
    <property type="protein sequence ID" value="QBP33381.1"/>
    <property type="molecule type" value="Genomic_DNA"/>
</dbReference>
<name>A0A482JHX3_9CAUD</name>
<dbReference type="Proteomes" id="UP000295568">
    <property type="component" value="Segment"/>
</dbReference>
<gene>
    <name evidence="1" type="primary">167</name>
    <name evidence="1" type="ORF">SEA_BRUTONGASTER_167</name>
</gene>
<keyword evidence="2" id="KW-1185">Reference proteome</keyword>
<reference evidence="1 2" key="1">
    <citation type="submission" date="2019-02" db="EMBL/GenBank/DDBJ databases">
        <authorList>
            <person name="Rowley M."/>
            <person name="Stucki C."/>
            <person name="Ghiringhelli B."/>
            <person name="Naegele L."/>
            <person name="Emmons C.B."/>
            <person name="Slowan-Pomeroy T."/>
            <person name="Briggs L.A."/>
            <person name="Garlena R.A."/>
            <person name="Russell D.A."/>
            <person name="Pope W.H."/>
            <person name="Molloy S.D."/>
            <person name="Jacobs-Sera D."/>
            <person name="Hatfull G.F."/>
        </authorList>
    </citation>
    <scope>NUCLEOTIDE SEQUENCE [LARGE SCALE GENOMIC DNA]</scope>
</reference>
<protein>
    <submittedName>
        <fullName evidence="1">Uncharacterized protein</fullName>
    </submittedName>
</protein>
<evidence type="ECO:0000313" key="2">
    <source>
        <dbReference type="Proteomes" id="UP000295568"/>
    </source>
</evidence>
<proteinExistence type="predicted"/>
<dbReference type="RefSeq" id="YP_009820681.1">
    <property type="nucleotide sequence ID" value="NC_048169.1"/>
</dbReference>
<sequence>MLSCHSCAIVINNDDDSHLDLDEAVSVTAGIEILAGSLGGPLVLTEVDADGYFDCAVCDQVCLGDAYAIDCANN</sequence>